<dbReference type="PROSITE" id="PS50994">
    <property type="entry name" value="INTEGRASE"/>
    <property type="match status" value="1"/>
</dbReference>
<organism evidence="3 4">
    <name type="scientific">Symbiodinium pilosum</name>
    <name type="common">Dinoflagellate</name>
    <dbReference type="NCBI Taxonomy" id="2952"/>
    <lineage>
        <taxon>Eukaryota</taxon>
        <taxon>Sar</taxon>
        <taxon>Alveolata</taxon>
        <taxon>Dinophyceae</taxon>
        <taxon>Suessiales</taxon>
        <taxon>Symbiodiniaceae</taxon>
        <taxon>Symbiodinium</taxon>
    </lineage>
</organism>
<dbReference type="InterPro" id="IPR012337">
    <property type="entry name" value="RNaseH-like_sf"/>
</dbReference>
<dbReference type="Proteomes" id="UP000649617">
    <property type="component" value="Unassembled WGS sequence"/>
</dbReference>
<feature type="compositionally biased region" description="Basic and acidic residues" evidence="1">
    <location>
        <begin position="513"/>
        <end position="526"/>
    </location>
</feature>
<dbReference type="OrthoDB" id="448743at2759"/>
<protein>
    <submittedName>
        <fullName evidence="3">GIP protein</fullName>
    </submittedName>
</protein>
<dbReference type="GO" id="GO:0015074">
    <property type="term" value="P:DNA integration"/>
    <property type="evidence" value="ECO:0007669"/>
    <property type="project" value="InterPro"/>
</dbReference>
<dbReference type="EMBL" id="CAJNIZ010003470">
    <property type="protein sequence ID" value="CAE7222825.1"/>
    <property type="molecule type" value="Genomic_DNA"/>
</dbReference>
<proteinExistence type="predicted"/>
<feature type="region of interest" description="Disordered" evidence="1">
    <location>
        <begin position="304"/>
        <end position="325"/>
    </location>
</feature>
<feature type="region of interest" description="Disordered" evidence="1">
    <location>
        <begin position="480"/>
        <end position="540"/>
    </location>
</feature>
<accession>A0A812K8R5</accession>
<reference evidence="3" key="1">
    <citation type="submission" date="2021-02" db="EMBL/GenBank/DDBJ databases">
        <authorList>
            <person name="Dougan E. K."/>
            <person name="Rhodes N."/>
            <person name="Thang M."/>
            <person name="Chan C."/>
        </authorList>
    </citation>
    <scope>NUCLEOTIDE SEQUENCE</scope>
</reference>
<dbReference type="InterPro" id="IPR001584">
    <property type="entry name" value="Integrase_cat-core"/>
</dbReference>
<dbReference type="GO" id="GO:0003676">
    <property type="term" value="F:nucleic acid binding"/>
    <property type="evidence" value="ECO:0007669"/>
    <property type="project" value="InterPro"/>
</dbReference>
<dbReference type="InterPro" id="IPR036397">
    <property type="entry name" value="RNaseH_sf"/>
</dbReference>
<feature type="domain" description="Integrase catalytic" evidence="2">
    <location>
        <begin position="125"/>
        <end position="306"/>
    </location>
</feature>
<feature type="region of interest" description="Disordered" evidence="1">
    <location>
        <begin position="1"/>
        <end position="62"/>
    </location>
</feature>
<comment type="caution">
    <text evidence="3">The sequence shown here is derived from an EMBL/GenBank/DDBJ whole genome shotgun (WGS) entry which is preliminary data.</text>
</comment>
<dbReference type="Gene3D" id="3.30.420.10">
    <property type="entry name" value="Ribonuclease H-like superfamily/Ribonuclease H"/>
    <property type="match status" value="1"/>
</dbReference>
<evidence type="ECO:0000259" key="2">
    <source>
        <dbReference type="PROSITE" id="PS50994"/>
    </source>
</evidence>
<gene>
    <name evidence="3" type="primary">GIP</name>
    <name evidence="3" type="ORF">SPIL2461_LOCUS3015</name>
</gene>
<name>A0A812K8R5_SYMPI</name>
<dbReference type="SUPFAM" id="SSF53098">
    <property type="entry name" value="Ribonuclease H-like"/>
    <property type="match status" value="1"/>
</dbReference>
<keyword evidence="4" id="KW-1185">Reference proteome</keyword>
<evidence type="ECO:0000313" key="3">
    <source>
        <dbReference type="EMBL" id="CAE7222825.1"/>
    </source>
</evidence>
<feature type="compositionally biased region" description="Pro residues" evidence="1">
    <location>
        <begin position="9"/>
        <end position="24"/>
    </location>
</feature>
<dbReference type="AlphaFoldDB" id="A0A812K8R5"/>
<evidence type="ECO:0000313" key="4">
    <source>
        <dbReference type="Proteomes" id="UP000649617"/>
    </source>
</evidence>
<evidence type="ECO:0000256" key="1">
    <source>
        <dbReference type="SAM" id="MobiDB-lite"/>
    </source>
</evidence>
<sequence>MSDAVQASPSPPHPNRPTVDPPPNLRTGTGTEIGDVEMPAVGSPHMPEQTQKGWGPPPIANHGPGFLKLTPQEQSEIRHLHHNLGHPDAQKFVRYLKQGGAGEAVLKGAADFQCDACSESRKGFMAARPSAIHENLAFNTKVGLDLVSWRNAKGHEFHFVPFIDEATQFHLGAECSQGAEGIIEHFEQVWVSWAGYPGEVCVDPGGEFISDAWALKTQEAGIKVNMSASDSHWQLGRAEIHGSTVKQMLSRMDLEQGIESSHEFRRALRHAFAAKNTLCRADGHTSQQAVLGVSSRLPGSILSDSNASSHALAESGTAEGGNLPEGQRFLEELQLRERARKSFVMVDNSASFRRALLRRTRPMRSQWEPGDLVLYWRRKGGNMRREHGRWHGPAEVIATEKQKVVWLSHAGRLIRASPEQLRAASLREWQKVPKDDHGKPLQQLEPLKERLKSAPQYFDLEGEDVPPREEVESPYIEVEGLSEPDAENTPDSPAGLSNVNRPEANSIGQNISDDVRMPTQSERELSEQSQEVPVPEDDDDDLEFGDCVVVDEPVFHSGCDRCWEIDITPPEGWNLPEELDEDMICLASESRKKRVEVKLRDLTVRDQQRFALAKHKEERDFVFTGIRLHQWEDGSIEMDQKEYISKIVGELQSAINSAKVSHLLAIEDTWVGTAANASEGQAWTGVTRFFLSQKPEASVKALTSQTS</sequence>
<feature type="compositionally biased region" description="Polar residues" evidence="1">
    <location>
        <begin position="489"/>
        <end position="500"/>
    </location>
</feature>